<gene>
    <name evidence="2" type="ORF">M8C21_033208</name>
</gene>
<comment type="caution">
    <text evidence="2">The sequence shown here is derived from an EMBL/GenBank/DDBJ whole genome shotgun (WGS) entry which is preliminary data.</text>
</comment>
<dbReference type="Proteomes" id="UP001206925">
    <property type="component" value="Unassembled WGS sequence"/>
</dbReference>
<dbReference type="GO" id="GO:0016888">
    <property type="term" value="F:DNA endonuclease activity, producing 5'-phosphomonoesters"/>
    <property type="evidence" value="ECO:0007669"/>
    <property type="project" value="InterPro"/>
</dbReference>
<dbReference type="InterPro" id="IPR027417">
    <property type="entry name" value="P-loop_NTPase"/>
</dbReference>
<evidence type="ECO:0000313" key="2">
    <source>
        <dbReference type="EMBL" id="KAI7732195.1"/>
    </source>
</evidence>
<dbReference type="Pfam" id="PF08283">
    <property type="entry name" value="Gemini_AL1_M"/>
    <property type="match status" value="1"/>
</dbReference>
<accession>A0AAD5BZK0</accession>
<keyword evidence="3" id="KW-1185">Reference proteome</keyword>
<dbReference type="AlphaFoldDB" id="A0AAD5BZK0"/>
<dbReference type="SUPFAM" id="SSF52540">
    <property type="entry name" value="P-loop containing nucleoside triphosphate hydrolases"/>
    <property type="match status" value="1"/>
</dbReference>
<evidence type="ECO:0000259" key="1">
    <source>
        <dbReference type="Pfam" id="PF08283"/>
    </source>
</evidence>
<name>A0AAD5BZK0_AMBAR</name>
<dbReference type="InterPro" id="IPR022692">
    <property type="entry name" value="Gemini_AL1_REP_central"/>
</dbReference>
<evidence type="ECO:0000313" key="3">
    <source>
        <dbReference type="Proteomes" id="UP001206925"/>
    </source>
</evidence>
<feature type="domain" description="Geminivirus AL1 replication-associated protein central" evidence="1">
    <location>
        <begin position="92"/>
        <end position="190"/>
    </location>
</feature>
<proteinExistence type="predicted"/>
<protein>
    <recommendedName>
        <fullName evidence="1">Geminivirus AL1 replication-associated protein central domain-containing protein</fullName>
    </recommendedName>
</protein>
<organism evidence="2 3">
    <name type="scientific">Ambrosia artemisiifolia</name>
    <name type="common">Common ragweed</name>
    <dbReference type="NCBI Taxonomy" id="4212"/>
    <lineage>
        <taxon>Eukaryota</taxon>
        <taxon>Viridiplantae</taxon>
        <taxon>Streptophyta</taxon>
        <taxon>Embryophyta</taxon>
        <taxon>Tracheophyta</taxon>
        <taxon>Spermatophyta</taxon>
        <taxon>Magnoliopsida</taxon>
        <taxon>eudicotyledons</taxon>
        <taxon>Gunneridae</taxon>
        <taxon>Pentapetalae</taxon>
        <taxon>asterids</taxon>
        <taxon>campanulids</taxon>
        <taxon>Asterales</taxon>
        <taxon>Asteraceae</taxon>
        <taxon>Asteroideae</taxon>
        <taxon>Heliantheae alliance</taxon>
        <taxon>Heliantheae</taxon>
        <taxon>Ambrosia</taxon>
    </lineage>
</organism>
<reference evidence="2" key="1">
    <citation type="submission" date="2022-06" db="EMBL/GenBank/DDBJ databases">
        <title>Uncovering the hologenomic basis of an extraordinary plant invasion.</title>
        <authorList>
            <person name="Bieker V.C."/>
            <person name="Martin M.D."/>
            <person name="Gilbert T."/>
            <person name="Hodgins K."/>
            <person name="Battlay P."/>
            <person name="Petersen B."/>
            <person name="Wilson J."/>
        </authorList>
    </citation>
    <scope>NUCLEOTIDE SEQUENCE</scope>
    <source>
        <strain evidence="2">AA19_3_7</strain>
        <tissue evidence="2">Leaf</tissue>
    </source>
</reference>
<sequence length="303" mass="34255">MTIFKILVQTLIFPPIFSYKDLPISMQFINNPTLFIHLQSTHFLIFLGVLTVSMEIGSGSQLMDVPDGSTNDEMNPVVASILQNVDITLHKSYKKALNSDSKQTALKILRKEQPNHFLSYYDIVNEHLDKVFQPALTAWVSPYPMSSFTNVPRAMQKWADDYFSCDISKRPRRPLSIIIEGASGTGKTMWARSLGKHNYLPGPLHLHVKNYSNDAEYNVIDNVNPQVLKYWNQLIGAKRDWQSDCRYGKPVLIKGGIPAIVLCNPGVGSSYIEFLNKPCNEDLKSWTLVNATFIVLEEPLFAS</sequence>
<dbReference type="EMBL" id="JAMZMK010010289">
    <property type="protein sequence ID" value="KAI7732195.1"/>
    <property type="molecule type" value="Genomic_DNA"/>
</dbReference>